<dbReference type="RefSeq" id="WP_226541189.1">
    <property type="nucleotide sequence ID" value="NZ_JAJAPW010000002.1"/>
</dbReference>
<dbReference type="FunFam" id="3.60.20.10:FF:000006">
    <property type="entry name" value="Glutamine--fructose-6-phosphate aminotransferase [isomerizing]"/>
    <property type="match status" value="1"/>
</dbReference>
<dbReference type="InterPro" id="IPR035490">
    <property type="entry name" value="GlmS/FrlB_SIS"/>
</dbReference>
<dbReference type="GO" id="GO:0006002">
    <property type="term" value="P:fructose 6-phosphate metabolic process"/>
    <property type="evidence" value="ECO:0007669"/>
    <property type="project" value="TreeGrafter"/>
</dbReference>
<dbReference type="EC" id="2.6.1.16" evidence="3 10"/>
<name>A0A9X1L0V5_9FLAO</name>
<dbReference type="InterPro" id="IPR035466">
    <property type="entry name" value="GlmS/AgaS_SIS"/>
</dbReference>
<dbReference type="CDD" id="cd05008">
    <property type="entry name" value="SIS_GlmS_GlmD_1"/>
    <property type="match status" value="1"/>
</dbReference>
<dbReference type="Gene3D" id="3.40.50.10490">
    <property type="entry name" value="Glucose-6-phosphate isomerase like protein, domain 1"/>
    <property type="match status" value="2"/>
</dbReference>
<dbReference type="GO" id="GO:0005975">
    <property type="term" value="P:carbohydrate metabolic process"/>
    <property type="evidence" value="ECO:0007669"/>
    <property type="project" value="UniProtKB-UniRule"/>
</dbReference>
<evidence type="ECO:0000256" key="1">
    <source>
        <dbReference type="ARBA" id="ARBA00001031"/>
    </source>
</evidence>
<evidence type="ECO:0000256" key="3">
    <source>
        <dbReference type="ARBA" id="ARBA00012916"/>
    </source>
</evidence>
<dbReference type="GO" id="GO:0005829">
    <property type="term" value="C:cytosol"/>
    <property type="evidence" value="ECO:0007669"/>
    <property type="project" value="TreeGrafter"/>
</dbReference>
<dbReference type="InterPro" id="IPR046348">
    <property type="entry name" value="SIS_dom_sf"/>
</dbReference>
<dbReference type="InterPro" id="IPR001347">
    <property type="entry name" value="SIS_dom"/>
</dbReference>
<dbReference type="NCBIfam" id="TIGR01135">
    <property type="entry name" value="glmS"/>
    <property type="match status" value="1"/>
</dbReference>
<evidence type="ECO:0000256" key="10">
    <source>
        <dbReference type="HAMAP-Rule" id="MF_00164"/>
    </source>
</evidence>
<dbReference type="CDD" id="cd05009">
    <property type="entry name" value="SIS_GlmS_GlmD_2"/>
    <property type="match status" value="1"/>
</dbReference>
<gene>
    <name evidence="10 13" type="primary">glmS</name>
    <name evidence="13" type="ORF">LG649_04040</name>
</gene>
<keyword evidence="5 10" id="KW-0963">Cytoplasm</keyword>
<dbReference type="FunFam" id="3.40.50.10490:FF:000001">
    <property type="entry name" value="Glutamine--fructose-6-phosphate aminotransferase [isomerizing]"/>
    <property type="match status" value="1"/>
</dbReference>
<comment type="function">
    <text evidence="10">Catalyzes the first step in hexosamine metabolism, converting fructose-6P into glucosamine-6P using glutamine as a nitrogen source.</text>
</comment>
<dbReference type="Proteomes" id="UP001139199">
    <property type="component" value="Unassembled WGS sequence"/>
</dbReference>
<comment type="subunit">
    <text evidence="10">Homodimer.</text>
</comment>
<dbReference type="EMBL" id="JAJAPW010000002">
    <property type="protein sequence ID" value="MCB4798000.1"/>
    <property type="molecule type" value="Genomic_DNA"/>
</dbReference>
<keyword evidence="8" id="KW-0677">Repeat</keyword>
<sequence length="617" mass="68100">MCGIVGYIGHRDAYPIIIEGLKRLEYRGYDSAGIALFDGETLNISKTKGKVSDLETRVVTEIPKKGTVGIGHTRWATHGVPNDINSHPHKSNSGDLVIIHNGIIENYESLKQELTARGYTFSSDTDTEVLVNLIEDVKQQENVKLGQAVQIALNQVIGAYAIAVFDKNKPEEVVVARLGSPLAIGIGENESEFFIASDASPFLEYTKDAVYLEDEEMAIISQKKGVKVRKIKDDSLVDTYVQKLQLNLEQIEKGGYDHFMLKEIHEQPKAIRDTYRGRLLRNEAIIKMAGVEDNMKKFLNANRFIIVACGTSWHAGLVAEYIFEDLIRVPVEVEYASEFRYRNPVINENDVVIAISQSGETADTLAAIKLAKSKGAFVFGVCNVVGSSIARETHAGAYTHAGPEIGVASTKAFTTQITVLTLMALRLARAKGTISSSDFRTCLLELELIPNKVEQALKSDIHISLIADIYKNSLNCLYLGRGYNFPVALEGALKLKEISYIHAEGYPAAEMKHGPIALIDENMPIVVIATKKGHYEKVVSNIQEIKSRKGKIIAIVSEGDEQVTELADHVIEVPETLEFLTPLLTTIPLQLLSYHIAVLLDKNVDQPRNLAKSVTVE</sequence>
<dbReference type="InterPro" id="IPR029055">
    <property type="entry name" value="Ntn_hydrolases_N"/>
</dbReference>
<dbReference type="PANTHER" id="PTHR10937">
    <property type="entry name" value="GLUCOSAMINE--FRUCTOSE-6-PHOSPHATE AMINOTRANSFERASE, ISOMERIZING"/>
    <property type="match status" value="1"/>
</dbReference>
<dbReference type="Pfam" id="PF01380">
    <property type="entry name" value="SIS"/>
    <property type="match status" value="2"/>
</dbReference>
<dbReference type="InterPro" id="IPR017932">
    <property type="entry name" value="GATase_2_dom"/>
</dbReference>
<dbReference type="GO" id="GO:0004360">
    <property type="term" value="F:glutamine-fructose-6-phosphate transaminase (isomerizing) activity"/>
    <property type="evidence" value="ECO:0007669"/>
    <property type="project" value="UniProtKB-UniRule"/>
</dbReference>
<feature type="active site" description="For Fru-6P isomerization activity" evidence="10">
    <location>
        <position position="612"/>
    </location>
</feature>
<evidence type="ECO:0000256" key="7">
    <source>
        <dbReference type="ARBA" id="ARBA00022679"/>
    </source>
</evidence>
<reference evidence="13" key="1">
    <citation type="submission" date="2021-10" db="EMBL/GenBank/DDBJ databases">
        <title>Tamlana sargassums sp. nov., and Tamlana laminarinivorans sp. nov., two new bacteria isolated from the brown alga.</title>
        <authorList>
            <person name="Li J."/>
        </authorList>
    </citation>
    <scope>NUCLEOTIDE SEQUENCE</scope>
    <source>
        <strain evidence="13">PT2-4</strain>
    </source>
</reference>
<dbReference type="FunFam" id="3.40.50.10490:FF:000002">
    <property type="entry name" value="Glutamine--fructose-6-phosphate aminotransferase [isomerizing]"/>
    <property type="match status" value="1"/>
</dbReference>
<dbReference type="HAMAP" id="MF_00164">
    <property type="entry name" value="GlmS"/>
    <property type="match status" value="1"/>
</dbReference>
<evidence type="ECO:0000256" key="8">
    <source>
        <dbReference type="ARBA" id="ARBA00022737"/>
    </source>
</evidence>
<dbReference type="CDD" id="cd00714">
    <property type="entry name" value="GFAT"/>
    <property type="match status" value="1"/>
</dbReference>
<evidence type="ECO:0000256" key="4">
    <source>
        <dbReference type="ARBA" id="ARBA00016090"/>
    </source>
</evidence>
<feature type="domain" description="Glutamine amidotransferase type-2" evidence="11">
    <location>
        <begin position="2"/>
        <end position="223"/>
    </location>
</feature>
<evidence type="ECO:0000259" key="12">
    <source>
        <dbReference type="PROSITE" id="PS51464"/>
    </source>
</evidence>
<dbReference type="GO" id="GO:0006487">
    <property type="term" value="P:protein N-linked glycosylation"/>
    <property type="evidence" value="ECO:0007669"/>
    <property type="project" value="TreeGrafter"/>
</dbReference>
<dbReference type="PROSITE" id="PS51464">
    <property type="entry name" value="SIS"/>
    <property type="match status" value="2"/>
</dbReference>
<dbReference type="SUPFAM" id="SSF56235">
    <property type="entry name" value="N-terminal nucleophile aminohydrolases (Ntn hydrolases)"/>
    <property type="match status" value="1"/>
</dbReference>
<feature type="active site" description="Nucleophile; for GATase activity" evidence="10">
    <location>
        <position position="2"/>
    </location>
</feature>
<feature type="initiator methionine" description="Removed" evidence="10">
    <location>
        <position position="1"/>
    </location>
</feature>
<evidence type="ECO:0000256" key="6">
    <source>
        <dbReference type="ARBA" id="ARBA00022576"/>
    </source>
</evidence>
<dbReference type="NCBIfam" id="NF001484">
    <property type="entry name" value="PRK00331.1"/>
    <property type="match status" value="1"/>
</dbReference>
<organism evidence="13 14">
    <name type="scientific">Neotamlana laminarinivorans</name>
    <dbReference type="NCBI Taxonomy" id="2883124"/>
    <lineage>
        <taxon>Bacteria</taxon>
        <taxon>Pseudomonadati</taxon>
        <taxon>Bacteroidota</taxon>
        <taxon>Flavobacteriia</taxon>
        <taxon>Flavobacteriales</taxon>
        <taxon>Flavobacteriaceae</taxon>
        <taxon>Neotamlana</taxon>
    </lineage>
</organism>
<dbReference type="InterPro" id="IPR005855">
    <property type="entry name" value="GFAT"/>
</dbReference>
<dbReference type="Pfam" id="PF13522">
    <property type="entry name" value="GATase_6"/>
    <property type="match status" value="1"/>
</dbReference>
<comment type="subcellular location">
    <subcellularLocation>
        <location evidence="2 10">Cytoplasm</location>
    </subcellularLocation>
</comment>
<dbReference type="AlphaFoldDB" id="A0A9X1L0V5"/>
<evidence type="ECO:0000256" key="2">
    <source>
        <dbReference type="ARBA" id="ARBA00004496"/>
    </source>
</evidence>
<dbReference type="Gene3D" id="3.60.20.10">
    <property type="entry name" value="Glutamine Phosphoribosylpyrophosphate, subunit 1, domain 1"/>
    <property type="match status" value="1"/>
</dbReference>
<dbReference type="InterPro" id="IPR047084">
    <property type="entry name" value="GFAT_N"/>
</dbReference>
<protein>
    <recommendedName>
        <fullName evidence="4 10">Glutamine--fructose-6-phosphate aminotransferase [isomerizing]</fullName>
        <ecNumber evidence="3 10">2.6.1.16</ecNumber>
    </recommendedName>
    <alternativeName>
        <fullName evidence="10">D-fructose-6-phosphate amidotransferase</fullName>
    </alternativeName>
    <alternativeName>
        <fullName evidence="10">GFAT</fullName>
    </alternativeName>
    <alternativeName>
        <fullName evidence="10">Glucosamine-6-phosphate synthase</fullName>
    </alternativeName>
    <alternativeName>
        <fullName evidence="10">Hexosephosphate aminotransferase</fullName>
    </alternativeName>
    <alternativeName>
        <fullName evidence="10">L-glutamine--D-fructose-6-phosphate amidotransferase</fullName>
    </alternativeName>
</protein>
<keyword evidence="14" id="KW-1185">Reference proteome</keyword>
<dbReference type="SUPFAM" id="SSF53697">
    <property type="entry name" value="SIS domain"/>
    <property type="match status" value="1"/>
</dbReference>
<dbReference type="GO" id="GO:0097367">
    <property type="term" value="F:carbohydrate derivative binding"/>
    <property type="evidence" value="ECO:0007669"/>
    <property type="project" value="InterPro"/>
</dbReference>
<evidence type="ECO:0000313" key="14">
    <source>
        <dbReference type="Proteomes" id="UP001139199"/>
    </source>
</evidence>
<comment type="catalytic activity">
    <reaction evidence="1 10">
        <text>D-fructose 6-phosphate + L-glutamine = D-glucosamine 6-phosphate + L-glutamate</text>
        <dbReference type="Rhea" id="RHEA:13237"/>
        <dbReference type="ChEBI" id="CHEBI:29985"/>
        <dbReference type="ChEBI" id="CHEBI:58359"/>
        <dbReference type="ChEBI" id="CHEBI:58725"/>
        <dbReference type="ChEBI" id="CHEBI:61527"/>
        <dbReference type="EC" id="2.6.1.16"/>
    </reaction>
</comment>
<evidence type="ECO:0000256" key="9">
    <source>
        <dbReference type="ARBA" id="ARBA00022962"/>
    </source>
</evidence>
<feature type="domain" description="SIS" evidence="12">
    <location>
        <begin position="466"/>
        <end position="607"/>
    </location>
</feature>
<dbReference type="GO" id="GO:0006047">
    <property type="term" value="P:UDP-N-acetylglucosamine metabolic process"/>
    <property type="evidence" value="ECO:0007669"/>
    <property type="project" value="TreeGrafter"/>
</dbReference>
<keyword evidence="6 10" id="KW-0032">Aminotransferase</keyword>
<evidence type="ECO:0000259" key="11">
    <source>
        <dbReference type="PROSITE" id="PS51278"/>
    </source>
</evidence>
<proteinExistence type="inferred from homology"/>
<dbReference type="GO" id="GO:0046349">
    <property type="term" value="P:amino sugar biosynthetic process"/>
    <property type="evidence" value="ECO:0007669"/>
    <property type="project" value="UniProtKB-ARBA"/>
</dbReference>
<accession>A0A9X1L0V5</accession>
<evidence type="ECO:0000256" key="5">
    <source>
        <dbReference type="ARBA" id="ARBA00022490"/>
    </source>
</evidence>
<keyword evidence="9" id="KW-0315">Glutamine amidotransferase</keyword>
<dbReference type="PANTHER" id="PTHR10937:SF0">
    <property type="entry name" value="GLUTAMINE--FRUCTOSE-6-PHOSPHATE TRANSAMINASE (ISOMERIZING)"/>
    <property type="match status" value="1"/>
</dbReference>
<dbReference type="PROSITE" id="PS51278">
    <property type="entry name" value="GATASE_TYPE_2"/>
    <property type="match status" value="1"/>
</dbReference>
<feature type="domain" description="SIS" evidence="12">
    <location>
        <begin position="294"/>
        <end position="433"/>
    </location>
</feature>
<comment type="caution">
    <text evidence="13">The sequence shown here is derived from an EMBL/GenBank/DDBJ whole genome shotgun (WGS) entry which is preliminary data.</text>
</comment>
<keyword evidence="7 10" id="KW-0808">Transferase</keyword>
<evidence type="ECO:0000313" key="13">
    <source>
        <dbReference type="EMBL" id="MCB4798000.1"/>
    </source>
</evidence>